<organism evidence="1 2">
    <name type="scientific">Pediococcus argentinicus</name>
    <dbReference type="NCBI Taxonomy" id="480391"/>
    <lineage>
        <taxon>Bacteria</taxon>
        <taxon>Bacillati</taxon>
        <taxon>Bacillota</taxon>
        <taxon>Bacilli</taxon>
        <taxon>Lactobacillales</taxon>
        <taxon>Lactobacillaceae</taxon>
        <taxon>Pediococcus</taxon>
    </lineage>
</organism>
<sequence length="286" mass="32919">MNLDFVNGQQFKAKVKKRALDEHISPQILMQEIVLDEIVERIAKSKYRDNLVLKGGFLIASLLGVDTRSTRDIDTSVTGIDVSRDEIESVFKFIIDMNTYDDSVYLKLERIEDIRSSAEYSGFRIHIKALVFNSKVQTKIDVSTGDVITPKQITYTHHMLFTDESVVVQAYNLETILAEKLETIVTRRELNTRLKDYYDVYMFDKLETRNIDFSLLKKAIIATASVRNSDSIIGQYGETILQIKQSLDLKKLWNKYQSNNEYAQNIRFEDTCDAALDVIEQCGIDK</sequence>
<dbReference type="Proteomes" id="UP000051249">
    <property type="component" value="Unassembled WGS sequence"/>
</dbReference>
<accession>A0A0R2N955</accession>
<evidence type="ECO:0008006" key="3">
    <source>
        <dbReference type="Google" id="ProtNLM"/>
    </source>
</evidence>
<comment type="caution">
    <text evidence="1">The sequence shown here is derived from an EMBL/GenBank/DDBJ whole genome shotgun (WGS) entry which is preliminary data.</text>
</comment>
<protein>
    <recommendedName>
        <fullName evidence="3">Abortive infection protein AbiGII</fullName>
    </recommendedName>
</protein>
<evidence type="ECO:0000313" key="2">
    <source>
        <dbReference type="Proteomes" id="UP000051249"/>
    </source>
</evidence>
<evidence type="ECO:0000313" key="1">
    <source>
        <dbReference type="EMBL" id="KRO22382.1"/>
    </source>
</evidence>
<dbReference type="Gene3D" id="3.10.450.620">
    <property type="entry name" value="JHP933, nucleotidyltransferase-like core domain"/>
    <property type="match status" value="1"/>
</dbReference>
<dbReference type="OrthoDB" id="9808443at2"/>
<dbReference type="PATRIC" id="fig|480391.4.peg.1185"/>
<dbReference type="AlphaFoldDB" id="A0A0R2N955"/>
<reference evidence="1 2" key="1">
    <citation type="journal article" date="2015" name="Genome Announc.">
        <title>Expanding the biotechnology potential of lactobacilli through comparative genomics of 213 strains and associated genera.</title>
        <authorList>
            <person name="Sun Z."/>
            <person name="Harris H.M."/>
            <person name="McCann A."/>
            <person name="Guo C."/>
            <person name="Argimon S."/>
            <person name="Zhang W."/>
            <person name="Yang X."/>
            <person name="Jeffery I.B."/>
            <person name="Cooney J.C."/>
            <person name="Kagawa T.F."/>
            <person name="Liu W."/>
            <person name="Song Y."/>
            <person name="Salvetti E."/>
            <person name="Wrobel A."/>
            <person name="Rasinkangas P."/>
            <person name="Parkhill J."/>
            <person name="Rea M.C."/>
            <person name="O'Sullivan O."/>
            <person name="Ritari J."/>
            <person name="Douillard F.P."/>
            <person name="Paul Ross R."/>
            <person name="Yang R."/>
            <person name="Briner A.E."/>
            <person name="Felis G.E."/>
            <person name="de Vos W.M."/>
            <person name="Barrangou R."/>
            <person name="Klaenhammer T.R."/>
            <person name="Caufield P.W."/>
            <person name="Cui Y."/>
            <person name="Zhang H."/>
            <person name="O'Toole P.W."/>
        </authorList>
    </citation>
    <scope>NUCLEOTIDE SEQUENCE [LARGE SCALE GENOMIC DNA]</scope>
    <source>
        <strain evidence="1 2">DSM 23026</strain>
    </source>
</reference>
<dbReference type="EMBL" id="JQCQ01000038">
    <property type="protein sequence ID" value="KRO22382.1"/>
    <property type="molecule type" value="Genomic_DNA"/>
</dbReference>
<dbReference type="Pfam" id="PF08843">
    <property type="entry name" value="AbiEii"/>
    <property type="match status" value="1"/>
</dbReference>
<gene>
    <name evidence="1" type="ORF">IV88_GL001167</name>
</gene>
<dbReference type="RefSeq" id="WP_057800355.1">
    <property type="nucleotide sequence ID" value="NZ_BJZZ01000039.1"/>
</dbReference>
<dbReference type="InterPro" id="IPR014942">
    <property type="entry name" value="AbiEii"/>
</dbReference>
<keyword evidence="2" id="KW-1185">Reference proteome</keyword>
<name>A0A0R2N955_9LACO</name>
<proteinExistence type="predicted"/>